<dbReference type="SUPFAM" id="SSF74653">
    <property type="entry name" value="TolA/TonB C-terminal domain"/>
    <property type="match status" value="1"/>
</dbReference>
<dbReference type="Gene3D" id="3.30.1150.10">
    <property type="match status" value="1"/>
</dbReference>
<keyword evidence="8" id="KW-1185">Reference proteome</keyword>
<comment type="subcellular location">
    <subcellularLocation>
        <location evidence="1">Membrane</location>
        <topology evidence="1">Single-pass membrane protein</topology>
    </subcellularLocation>
</comment>
<organism evidence="7 8">
    <name type="scientific">Pedobacter nyackensis</name>
    <dbReference type="NCBI Taxonomy" id="475255"/>
    <lineage>
        <taxon>Bacteria</taxon>
        <taxon>Pseudomonadati</taxon>
        <taxon>Bacteroidota</taxon>
        <taxon>Sphingobacteriia</taxon>
        <taxon>Sphingobacteriales</taxon>
        <taxon>Sphingobacteriaceae</taxon>
        <taxon>Pedobacter</taxon>
    </lineage>
</organism>
<keyword evidence="3" id="KW-1133">Transmembrane helix</keyword>
<proteinExistence type="predicted"/>
<protein>
    <submittedName>
        <fullName evidence="7">TonB family C-terminal domain-containing protein</fullName>
    </submittedName>
</protein>
<dbReference type="InterPro" id="IPR006260">
    <property type="entry name" value="TonB/TolA_C"/>
</dbReference>
<dbReference type="STRING" id="475255.SAMN04488101_102790"/>
<evidence type="ECO:0000256" key="2">
    <source>
        <dbReference type="ARBA" id="ARBA00022692"/>
    </source>
</evidence>
<dbReference type="Proteomes" id="UP000192678">
    <property type="component" value="Unassembled WGS sequence"/>
</dbReference>
<dbReference type="InterPro" id="IPR037682">
    <property type="entry name" value="TonB_C"/>
</dbReference>
<evidence type="ECO:0000256" key="3">
    <source>
        <dbReference type="ARBA" id="ARBA00022989"/>
    </source>
</evidence>
<dbReference type="RefSeq" id="WP_084288742.1">
    <property type="nucleotide sequence ID" value="NZ_FWYB01000002.1"/>
</dbReference>
<dbReference type="EMBL" id="FWYB01000002">
    <property type="protein sequence ID" value="SMC76180.1"/>
    <property type="molecule type" value="Genomic_DNA"/>
</dbReference>
<accession>A0A1W2BT68</accession>
<name>A0A1W2BT68_9SPHI</name>
<dbReference type="NCBIfam" id="TIGR01352">
    <property type="entry name" value="tonB_Cterm"/>
    <property type="match status" value="1"/>
</dbReference>
<keyword evidence="2" id="KW-0812">Transmembrane</keyword>
<dbReference type="GO" id="GO:0055085">
    <property type="term" value="P:transmembrane transport"/>
    <property type="evidence" value="ECO:0007669"/>
    <property type="project" value="InterPro"/>
</dbReference>
<evidence type="ECO:0000259" key="6">
    <source>
        <dbReference type="PROSITE" id="PS52015"/>
    </source>
</evidence>
<gene>
    <name evidence="7" type="ORF">SAMN04488101_102790</name>
</gene>
<evidence type="ECO:0000313" key="7">
    <source>
        <dbReference type="EMBL" id="SMC76180.1"/>
    </source>
</evidence>
<reference evidence="7 8" key="1">
    <citation type="submission" date="2017-04" db="EMBL/GenBank/DDBJ databases">
        <authorList>
            <person name="Afonso C.L."/>
            <person name="Miller P.J."/>
            <person name="Scott M.A."/>
            <person name="Spackman E."/>
            <person name="Goraichik I."/>
            <person name="Dimitrov K.M."/>
            <person name="Suarez D.L."/>
            <person name="Swayne D.E."/>
        </authorList>
    </citation>
    <scope>NUCLEOTIDE SEQUENCE [LARGE SCALE GENOMIC DNA]</scope>
    <source>
        <strain evidence="7 8">DSM 19625</strain>
    </source>
</reference>
<dbReference type="Pfam" id="PF03544">
    <property type="entry name" value="TonB_C"/>
    <property type="match status" value="1"/>
</dbReference>
<evidence type="ECO:0000313" key="8">
    <source>
        <dbReference type="Proteomes" id="UP000192678"/>
    </source>
</evidence>
<feature type="signal peptide" evidence="5">
    <location>
        <begin position="1"/>
        <end position="18"/>
    </location>
</feature>
<feature type="chain" id="PRO_5013343238" evidence="5">
    <location>
        <begin position="19"/>
        <end position="216"/>
    </location>
</feature>
<feature type="domain" description="TonB C-terminal" evidence="6">
    <location>
        <begin position="21"/>
        <end position="116"/>
    </location>
</feature>
<keyword evidence="4" id="KW-0472">Membrane</keyword>
<dbReference type="PROSITE" id="PS52015">
    <property type="entry name" value="TONB_CTD"/>
    <property type="match status" value="1"/>
</dbReference>
<evidence type="ECO:0000256" key="4">
    <source>
        <dbReference type="ARBA" id="ARBA00023136"/>
    </source>
</evidence>
<evidence type="ECO:0000256" key="5">
    <source>
        <dbReference type="SAM" id="SignalP"/>
    </source>
</evidence>
<keyword evidence="5" id="KW-0732">Signal</keyword>
<dbReference type="OrthoDB" id="1096636at2"/>
<dbReference type="GO" id="GO:0016020">
    <property type="term" value="C:membrane"/>
    <property type="evidence" value="ECO:0007669"/>
    <property type="project" value="UniProtKB-SubCell"/>
</dbReference>
<evidence type="ECO:0000256" key="1">
    <source>
        <dbReference type="ARBA" id="ARBA00004167"/>
    </source>
</evidence>
<dbReference type="AlphaFoldDB" id="A0A1W2BT68"/>
<sequence>MTRILLAFFVLSAFCLKAQPVIKGGLETFVTANSIYPRYSLHNCIQGTVVISFKLNKTGEVYYSKISSGIGTDLDDEALRLIRLSSGKWIVPKNQDTTVSLIAPMKFSLSGYNCEGKNPQEIQSAIMAYRTNEGLTNSILNFYRNKEKGTYKKEEEARFVQLKDELGYDDEYFSERIKDGLRKLKQKDKQGACEDFLFVKHMGSTLADEMLGKYCK</sequence>